<dbReference type="Gene3D" id="3.80.10.10">
    <property type="entry name" value="Ribonuclease Inhibitor"/>
    <property type="match status" value="1"/>
</dbReference>
<evidence type="ECO:0000259" key="1">
    <source>
        <dbReference type="PROSITE" id="PS50181"/>
    </source>
</evidence>
<comment type="caution">
    <text evidence="2">The sequence shown here is derived from an EMBL/GenBank/DDBJ whole genome shotgun (WGS) entry which is preliminary data.</text>
</comment>
<evidence type="ECO:0000313" key="2">
    <source>
        <dbReference type="EMBL" id="KAK4511285.1"/>
    </source>
</evidence>
<dbReference type="InterPro" id="IPR032675">
    <property type="entry name" value="LRR_dom_sf"/>
</dbReference>
<keyword evidence="3" id="KW-1185">Reference proteome</keyword>
<dbReference type="SUPFAM" id="SSF81383">
    <property type="entry name" value="F-box domain"/>
    <property type="match status" value="1"/>
</dbReference>
<keyword evidence="2" id="KW-0418">Kinase</keyword>
<dbReference type="RefSeq" id="XP_064677951.1">
    <property type="nucleotide sequence ID" value="XM_064831671.1"/>
</dbReference>
<accession>A0AAN7D951</accession>
<gene>
    <name evidence="2" type="primary">DCK1</name>
    <name evidence="2" type="ORF">ATC70_012500</name>
</gene>
<dbReference type="GeneID" id="89956186"/>
<reference evidence="2 3" key="1">
    <citation type="submission" date="2022-11" db="EMBL/GenBank/DDBJ databases">
        <title>Mucor velutinosus strain NIH1002 WGS.</title>
        <authorList>
            <person name="Subramanian P."/>
            <person name="Mullikin J.C."/>
            <person name="Segre J.A."/>
            <person name="Zelazny A.M."/>
        </authorList>
    </citation>
    <scope>NUCLEOTIDE SEQUENCE [LARGE SCALE GENOMIC DNA]</scope>
    <source>
        <strain evidence="2 3">NIH1002</strain>
    </source>
</reference>
<dbReference type="InterPro" id="IPR036047">
    <property type="entry name" value="F-box-like_dom_sf"/>
</dbReference>
<dbReference type="EMBL" id="JASEJX010000030">
    <property type="protein sequence ID" value="KAK4511285.1"/>
    <property type="molecule type" value="Genomic_DNA"/>
</dbReference>
<dbReference type="Proteomes" id="UP001304243">
    <property type="component" value="Unassembled WGS sequence"/>
</dbReference>
<name>A0AAN7D951_9FUNG</name>
<keyword evidence="2" id="KW-0808">Transferase</keyword>
<dbReference type="InterPro" id="IPR001810">
    <property type="entry name" value="F-box_dom"/>
</dbReference>
<dbReference type="GO" id="GO:0016301">
    <property type="term" value="F:kinase activity"/>
    <property type="evidence" value="ECO:0007669"/>
    <property type="project" value="UniProtKB-KW"/>
</dbReference>
<dbReference type="PROSITE" id="PS50181">
    <property type="entry name" value="FBOX"/>
    <property type="match status" value="1"/>
</dbReference>
<dbReference type="AlphaFoldDB" id="A0AAN7D951"/>
<organism evidence="2 3">
    <name type="scientific">Mucor velutinosus</name>
    <dbReference type="NCBI Taxonomy" id="708070"/>
    <lineage>
        <taxon>Eukaryota</taxon>
        <taxon>Fungi</taxon>
        <taxon>Fungi incertae sedis</taxon>
        <taxon>Mucoromycota</taxon>
        <taxon>Mucoromycotina</taxon>
        <taxon>Mucoromycetes</taxon>
        <taxon>Mucorales</taxon>
        <taxon>Mucorineae</taxon>
        <taxon>Mucoraceae</taxon>
        <taxon>Mucor</taxon>
    </lineage>
</organism>
<evidence type="ECO:0000313" key="3">
    <source>
        <dbReference type="Proteomes" id="UP001304243"/>
    </source>
</evidence>
<proteinExistence type="predicted"/>
<feature type="domain" description="F-box" evidence="1">
    <location>
        <begin position="1"/>
        <end position="51"/>
    </location>
</feature>
<protein>
    <submittedName>
        <fullName evidence="2">Deoxycytidine kinase 1</fullName>
    </submittedName>
</protein>
<sequence length="635" mass="73057">MTQTTHLPTEILIQIVNYLTPQEKQNGLLICQDWYNVFRCGLYHNISIKTLHQLEMLLKSLSISSSASSVPNGHLVKILSIQKRTVACLEKMIQERLIIPRFLLEQLPDLCPNLEVLDFDPEMWKFICYHSNVSKWNHIRQLPTLASLGANLPILKDLGRGLRSLSIQSKMIMDISTQGRLVSILSLVPHINQLTIQGDQESTLNLTLNDMEIIHKLLPSLRNLRIVGDNIQLYTMNDEKETMHKVNSFPTAPQVTTLCINTRLTPITWLYYVAHKYPQLKHLGIDVHYDTSNTMENFQLEKALLLNLVHKCRHLEVLELSCPILSHWFNTSFFETLKGHQCIQEIRPMARRNGQIKFDADFSFALEQGKDLLTALEIEQWRLDAKLPCTMQRLRSFTKLASLELKCDSYHDEYHINTLLESCPVLKTLVLEWGSLITPSQCVWKRRRHPLKSLNMTFASFSTNLFDYLSLSCPYISAISLTKCKQICVINDLASQTVIELNLPNHHLNCLVLDGVRLDYSSASMFYHGLSSYIRLASVQTAQDTLWHHHVGYKTNNRKLPILVPLDANDSQITQAYFDKRKNSQVVYSSKSFLENLSEQKVDNLLKTNLMFGYIRINCKSIDHFYLDGNVNCQA</sequence>